<feature type="binding site" evidence="2">
    <location>
        <position position="148"/>
    </location>
    <ligand>
        <name>substrate</name>
    </ligand>
</feature>
<feature type="binding site" evidence="2">
    <location>
        <position position="46"/>
    </location>
    <ligand>
        <name>substrate</name>
    </ligand>
</feature>
<sequence length="214" mass="24674">MAKKLILVAGNIGSGKTSLTERIGEKLGWRTAYESVADNPYLPNFYADMRTWAFHLQIYFLGHRARQHMDLWNDERSAIVDRSIYEDAFIFARALNKMGNLTDLDYQSYLSVFDLVIHGLPAPSLLVYLKCPVDVLMDRIHNRARDMESTITADYLSLLDSFYNDWLKSFDLCPVLTIRTDDLDFVHKPEHMNQVITTIQNKLAGKEEITFTNS</sequence>
<feature type="binding site" evidence="2">
    <location>
        <position position="57"/>
    </location>
    <ligand>
        <name>substrate</name>
    </ligand>
</feature>
<feature type="active site" description="Proton acceptor" evidence="1">
    <location>
        <position position="81"/>
    </location>
</feature>
<dbReference type="AlphaFoldDB" id="A0A0P6XB15"/>
<dbReference type="InterPro" id="IPR002624">
    <property type="entry name" value="DCK/DGK"/>
</dbReference>
<dbReference type="GO" id="GO:0005524">
    <property type="term" value="F:ATP binding"/>
    <property type="evidence" value="ECO:0007669"/>
    <property type="project" value="UniProtKB-KW"/>
</dbReference>
<feature type="binding site" evidence="2">
    <location>
        <position position="34"/>
    </location>
    <ligand>
        <name>substrate</name>
    </ligand>
</feature>
<organism evidence="5 6">
    <name type="scientific">Leptolinea tardivitalis</name>
    <dbReference type="NCBI Taxonomy" id="229920"/>
    <lineage>
        <taxon>Bacteria</taxon>
        <taxon>Bacillati</taxon>
        <taxon>Chloroflexota</taxon>
        <taxon>Anaerolineae</taxon>
        <taxon>Anaerolineales</taxon>
        <taxon>Anaerolineaceae</taxon>
        <taxon>Leptolinea</taxon>
    </lineage>
</organism>
<keyword evidence="5" id="KW-0808">Transferase</keyword>
<reference evidence="5 6" key="1">
    <citation type="submission" date="2015-07" db="EMBL/GenBank/DDBJ databases">
        <title>Genome sequence of Leptolinea tardivitalis DSM 16556.</title>
        <authorList>
            <person name="Hemp J."/>
            <person name="Ward L.M."/>
            <person name="Pace L.A."/>
            <person name="Fischer W.W."/>
        </authorList>
    </citation>
    <scope>NUCLEOTIDE SEQUENCE [LARGE SCALE GENOMIC DNA]</scope>
    <source>
        <strain evidence="5 6">YMTK-2</strain>
    </source>
</reference>
<dbReference type="OrthoDB" id="9776634at2"/>
<dbReference type="Proteomes" id="UP000050430">
    <property type="component" value="Unassembled WGS sequence"/>
</dbReference>
<comment type="caution">
    <text evidence="5">The sequence shown here is derived from an EMBL/GenBank/DDBJ whole genome shotgun (WGS) entry which is preliminary data.</text>
</comment>
<dbReference type="Pfam" id="PF01712">
    <property type="entry name" value="dNK"/>
    <property type="match status" value="1"/>
</dbReference>
<evidence type="ECO:0000313" key="6">
    <source>
        <dbReference type="Proteomes" id="UP000050430"/>
    </source>
</evidence>
<dbReference type="PANTHER" id="PTHR10513">
    <property type="entry name" value="DEOXYNUCLEOSIDE KINASE"/>
    <property type="match status" value="1"/>
</dbReference>
<dbReference type="PANTHER" id="PTHR10513:SF35">
    <property type="entry name" value="DEOXYADENOSINE KINASE"/>
    <property type="match status" value="1"/>
</dbReference>
<feature type="binding site" evidence="2">
    <location>
        <position position="82"/>
    </location>
    <ligand>
        <name>substrate</name>
    </ligand>
</feature>
<accession>A0A0P6XB15</accession>
<evidence type="ECO:0000256" key="2">
    <source>
        <dbReference type="PIRSR" id="PIRSR000705-2"/>
    </source>
</evidence>
<feature type="binding site" evidence="3">
    <location>
        <begin position="139"/>
        <end position="143"/>
    </location>
    <ligand>
        <name>ATP</name>
        <dbReference type="ChEBI" id="CHEBI:30616"/>
    </ligand>
</feature>
<evidence type="ECO:0000256" key="3">
    <source>
        <dbReference type="PIRSR" id="PIRSR000705-3"/>
    </source>
</evidence>
<keyword evidence="5" id="KW-0418">Kinase</keyword>
<dbReference type="GO" id="GO:0019136">
    <property type="term" value="F:deoxynucleoside kinase activity"/>
    <property type="evidence" value="ECO:0007669"/>
    <property type="project" value="InterPro"/>
</dbReference>
<dbReference type="EMBL" id="LGCK01000010">
    <property type="protein sequence ID" value="KPL71854.1"/>
    <property type="molecule type" value="Genomic_DNA"/>
</dbReference>
<dbReference type="RefSeq" id="WP_062420516.1">
    <property type="nucleotide sequence ID" value="NZ_BBYA01000002.1"/>
</dbReference>
<dbReference type="CDD" id="cd01673">
    <property type="entry name" value="dNK"/>
    <property type="match status" value="1"/>
</dbReference>
<keyword evidence="3" id="KW-0067">ATP-binding</keyword>
<name>A0A0P6XB15_9CHLR</name>
<dbReference type="PATRIC" id="fig|229920.5.peg.2031"/>
<keyword evidence="3" id="KW-0547">Nucleotide-binding</keyword>
<dbReference type="Gene3D" id="3.40.50.300">
    <property type="entry name" value="P-loop containing nucleotide triphosphate hydrolases"/>
    <property type="match status" value="1"/>
</dbReference>
<dbReference type="PIRSF" id="PIRSF000705">
    <property type="entry name" value="DNK"/>
    <property type="match status" value="1"/>
</dbReference>
<dbReference type="STRING" id="229920.ADM99_10580"/>
<dbReference type="InterPro" id="IPR031314">
    <property type="entry name" value="DNK_dom"/>
</dbReference>
<proteinExistence type="predicted"/>
<dbReference type="InterPro" id="IPR027417">
    <property type="entry name" value="P-loop_NTPase"/>
</dbReference>
<evidence type="ECO:0000259" key="4">
    <source>
        <dbReference type="Pfam" id="PF01712"/>
    </source>
</evidence>
<evidence type="ECO:0000256" key="1">
    <source>
        <dbReference type="PIRSR" id="PIRSR000705-1"/>
    </source>
</evidence>
<evidence type="ECO:0000313" key="5">
    <source>
        <dbReference type="EMBL" id="KPL71854.1"/>
    </source>
</evidence>
<dbReference type="SUPFAM" id="SSF52540">
    <property type="entry name" value="P-loop containing nucleoside triphosphate hydrolases"/>
    <property type="match status" value="1"/>
</dbReference>
<keyword evidence="6" id="KW-1185">Reference proteome</keyword>
<protein>
    <submittedName>
        <fullName evidence="5">Deoxynucleoside kinase</fullName>
    </submittedName>
</protein>
<feature type="binding site" evidence="3">
    <location>
        <begin position="10"/>
        <end position="18"/>
    </location>
    <ligand>
        <name>ATP</name>
        <dbReference type="ChEBI" id="CHEBI:30616"/>
    </ligand>
</feature>
<gene>
    <name evidence="5" type="ORF">ADM99_10580</name>
</gene>
<feature type="binding site" evidence="3">
    <location>
        <begin position="183"/>
        <end position="185"/>
    </location>
    <ligand>
        <name>ATP</name>
        <dbReference type="ChEBI" id="CHEBI:30616"/>
    </ligand>
</feature>
<feature type="binding site" evidence="2">
    <location>
        <position position="87"/>
    </location>
    <ligand>
        <name>substrate</name>
    </ligand>
</feature>
<feature type="domain" description="Deoxynucleoside kinase" evidence="4">
    <location>
        <begin position="6"/>
        <end position="201"/>
    </location>
</feature>
<dbReference type="GO" id="GO:0005737">
    <property type="term" value="C:cytoplasm"/>
    <property type="evidence" value="ECO:0007669"/>
    <property type="project" value="TreeGrafter"/>
</dbReference>
<dbReference type="InterPro" id="IPR050566">
    <property type="entry name" value="Deoxyribonucleoside_kinase"/>
</dbReference>